<evidence type="ECO:0000256" key="1">
    <source>
        <dbReference type="SAM" id="Phobius"/>
    </source>
</evidence>
<organism evidence="2 3">
    <name type="scientific">Dreissena polymorpha</name>
    <name type="common">Zebra mussel</name>
    <name type="synonym">Mytilus polymorpha</name>
    <dbReference type="NCBI Taxonomy" id="45954"/>
    <lineage>
        <taxon>Eukaryota</taxon>
        <taxon>Metazoa</taxon>
        <taxon>Spiralia</taxon>
        <taxon>Lophotrochozoa</taxon>
        <taxon>Mollusca</taxon>
        <taxon>Bivalvia</taxon>
        <taxon>Autobranchia</taxon>
        <taxon>Heteroconchia</taxon>
        <taxon>Euheterodonta</taxon>
        <taxon>Imparidentia</taxon>
        <taxon>Neoheterodontei</taxon>
        <taxon>Myida</taxon>
        <taxon>Dreissenoidea</taxon>
        <taxon>Dreissenidae</taxon>
        <taxon>Dreissena</taxon>
    </lineage>
</organism>
<comment type="caution">
    <text evidence="2">The sequence shown here is derived from an EMBL/GenBank/DDBJ whole genome shotgun (WGS) entry which is preliminary data.</text>
</comment>
<dbReference type="EMBL" id="JAIWYP010000001">
    <property type="protein sequence ID" value="KAH3884480.1"/>
    <property type="molecule type" value="Genomic_DNA"/>
</dbReference>
<sequence>MSPYFPALSGNSGTGAAANSNSGMMVVFNDAAGGGLPSFRSGFPGGLGGKGSRNIMAFGNGNGGNMVNPQSGGMSGISVGMGEGFNGFNNNNNNNNMDATSNGLFNAMSMSNGFNVPSGKGSILGANFNAGMGASTANMMAAINTANANAAMNTNAMNAVKSNMMDAMNAANANAVMNANAANAASTDIMASMNAANANANRMAAFDAANANVANAEMMAAINAANTNAANAAGMRMSTDNSLASMKMLNMNLNGAGNAGLFTDLTNINNNNINNNGFSNNNINNNNNNNGFGNTNLASLGLGMDTNANAAGASNGFGGSNFGMGGATLKGSDAGKLLSIVFAGVLDFITYIIIICK</sequence>
<evidence type="ECO:0000313" key="3">
    <source>
        <dbReference type="Proteomes" id="UP000828390"/>
    </source>
</evidence>
<reference evidence="2" key="1">
    <citation type="journal article" date="2019" name="bioRxiv">
        <title>The Genome of the Zebra Mussel, Dreissena polymorpha: A Resource for Invasive Species Research.</title>
        <authorList>
            <person name="McCartney M.A."/>
            <person name="Auch B."/>
            <person name="Kono T."/>
            <person name="Mallez S."/>
            <person name="Zhang Y."/>
            <person name="Obille A."/>
            <person name="Becker A."/>
            <person name="Abrahante J.E."/>
            <person name="Garbe J."/>
            <person name="Badalamenti J.P."/>
            <person name="Herman A."/>
            <person name="Mangelson H."/>
            <person name="Liachko I."/>
            <person name="Sullivan S."/>
            <person name="Sone E.D."/>
            <person name="Koren S."/>
            <person name="Silverstein K.A.T."/>
            <person name="Beckman K.B."/>
            <person name="Gohl D.M."/>
        </authorList>
    </citation>
    <scope>NUCLEOTIDE SEQUENCE</scope>
    <source>
        <strain evidence="2">Duluth1</strain>
        <tissue evidence="2">Whole animal</tissue>
    </source>
</reference>
<keyword evidence="3" id="KW-1185">Reference proteome</keyword>
<name>A0A9D4MW64_DREPO</name>
<evidence type="ECO:0000313" key="2">
    <source>
        <dbReference type="EMBL" id="KAH3884480.1"/>
    </source>
</evidence>
<reference evidence="2" key="2">
    <citation type="submission" date="2020-11" db="EMBL/GenBank/DDBJ databases">
        <authorList>
            <person name="McCartney M.A."/>
            <person name="Auch B."/>
            <person name="Kono T."/>
            <person name="Mallez S."/>
            <person name="Becker A."/>
            <person name="Gohl D.M."/>
            <person name="Silverstein K.A.T."/>
            <person name="Koren S."/>
            <person name="Bechman K.B."/>
            <person name="Herman A."/>
            <person name="Abrahante J.E."/>
            <person name="Garbe J."/>
        </authorList>
    </citation>
    <scope>NUCLEOTIDE SEQUENCE</scope>
    <source>
        <strain evidence="2">Duluth1</strain>
        <tissue evidence="2">Whole animal</tissue>
    </source>
</reference>
<feature type="transmembrane region" description="Helical" evidence="1">
    <location>
        <begin position="337"/>
        <end position="356"/>
    </location>
</feature>
<gene>
    <name evidence="2" type="ORF">DPMN_008460</name>
</gene>
<protein>
    <submittedName>
        <fullName evidence="2">Uncharacterized protein</fullName>
    </submittedName>
</protein>
<keyword evidence="1" id="KW-0472">Membrane</keyword>
<keyword evidence="1" id="KW-0812">Transmembrane</keyword>
<keyword evidence="1" id="KW-1133">Transmembrane helix</keyword>
<dbReference type="Proteomes" id="UP000828390">
    <property type="component" value="Unassembled WGS sequence"/>
</dbReference>
<proteinExistence type="predicted"/>
<accession>A0A9D4MW64</accession>
<dbReference type="AlphaFoldDB" id="A0A9D4MW64"/>